<dbReference type="Proteomes" id="UP000663440">
    <property type="component" value="Chromosome"/>
</dbReference>
<name>A0ABX7QE03_9FLAO</name>
<dbReference type="EMBL" id="CP071448">
    <property type="protein sequence ID" value="QSW88733.1"/>
    <property type="molecule type" value="Genomic_DNA"/>
</dbReference>
<gene>
    <name evidence="1" type="ORF">J0383_21150</name>
</gene>
<dbReference type="RefSeq" id="WP_207295932.1">
    <property type="nucleotide sequence ID" value="NZ_CP071448.1"/>
</dbReference>
<reference evidence="1 2" key="1">
    <citation type="submission" date="2021-03" db="EMBL/GenBank/DDBJ databases">
        <title>Flavobacterium kribbensis sp. nov, an endophytic bacteria, isolated from soybean.</title>
        <authorList>
            <person name="Lee J."/>
            <person name="Seo J."/>
        </authorList>
    </citation>
    <scope>NUCLEOTIDE SEQUENCE [LARGE SCALE GENOMIC DNA]</scope>
    <source>
        <strain evidence="1 2">BB8</strain>
    </source>
</reference>
<evidence type="ECO:0000313" key="2">
    <source>
        <dbReference type="Proteomes" id="UP000663440"/>
    </source>
</evidence>
<organism evidence="1 2">
    <name type="scientific">Flavobacterium endoglycinae</name>
    <dbReference type="NCBI Taxonomy" id="2816357"/>
    <lineage>
        <taxon>Bacteria</taxon>
        <taxon>Pseudomonadati</taxon>
        <taxon>Bacteroidota</taxon>
        <taxon>Flavobacteriia</taxon>
        <taxon>Flavobacteriales</taxon>
        <taxon>Flavobacteriaceae</taxon>
        <taxon>Flavobacterium</taxon>
    </lineage>
</organism>
<protein>
    <submittedName>
        <fullName evidence="1">Uncharacterized protein</fullName>
    </submittedName>
</protein>
<keyword evidence="2" id="KW-1185">Reference proteome</keyword>
<sequence length="103" mass="12089">MMDLHEIENIEKLISEYYEMTFNNDEEDYIYNKQLKNKLKAVIINSKSNNVIDKALDVLAESTGCAEDLQIAEDILNELFENKVIDKNQFDTFYKNVGTNRWS</sequence>
<evidence type="ECO:0000313" key="1">
    <source>
        <dbReference type="EMBL" id="QSW88733.1"/>
    </source>
</evidence>
<accession>A0ABX7QE03</accession>
<proteinExistence type="predicted"/>